<evidence type="ECO:0000256" key="1">
    <source>
        <dbReference type="ARBA" id="ARBA00001974"/>
    </source>
</evidence>
<reference evidence="7 8" key="1">
    <citation type="submission" date="2024-09" db="EMBL/GenBank/DDBJ databases">
        <authorList>
            <person name="Sun Q."/>
            <person name="Mori K."/>
        </authorList>
    </citation>
    <scope>NUCLEOTIDE SEQUENCE [LARGE SCALE GENOMIC DNA]</scope>
    <source>
        <strain evidence="7 8">CCM 7957</strain>
    </source>
</reference>
<keyword evidence="7" id="KW-0456">Lyase</keyword>
<evidence type="ECO:0000313" key="7">
    <source>
        <dbReference type="EMBL" id="MFC0314601.1"/>
    </source>
</evidence>
<evidence type="ECO:0000256" key="3">
    <source>
        <dbReference type="ARBA" id="ARBA00022827"/>
    </source>
</evidence>
<comment type="cofactor">
    <cofactor evidence="1">
        <name>FAD</name>
        <dbReference type="ChEBI" id="CHEBI:57692"/>
    </cofactor>
</comment>
<dbReference type="SUPFAM" id="SSF52425">
    <property type="entry name" value="Cryptochrome/photolyase, N-terminal domain"/>
    <property type="match status" value="1"/>
</dbReference>
<dbReference type="Gene3D" id="1.25.40.80">
    <property type="match status" value="1"/>
</dbReference>
<dbReference type="Gene3D" id="1.10.579.10">
    <property type="entry name" value="DNA Cyclobutane Dipyrimidine Photolyase, subunit A, domain 3"/>
    <property type="match status" value="1"/>
</dbReference>
<dbReference type="PROSITE" id="PS00394">
    <property type="entry name" value="DNA_PHOTOLYASES_1_1"/>
    <property type="match status" value="1"/>
</dbReference>
<dbReference type="EC" id="4.1.99.3" evidence="7"/>
<keyword evidence="2 5" id="KW-0285">Flavoprotein</keyword>
<dbReference type="InterPro" id="IPR036155">
    <property type="entry name" value="Crypto/Photolyase_N_sf"/>
</dbReference>
<dbReference type="SUPFAM" id="SSF48173">
    <property type="entry name" value="Cryptochrome/photolyase FAD-binding domain"/>
    <property type="match status" value="1"/>
</dbReference>
<dbReference type="InterPro" id="IPR002081">
    <property type="entry name" value="Cryptochrome/DNA_photolyase_1"/>
</dbReference>
<evidence type="ECO:0000313" key="8">
    <source>
        <dbReference type="Proteomes" id="UP001589783"/>
    </source>
</evidence>
<evidence type="ECO:0000256" key="5">
    <source>
        <dbReference type="RuleBase" id="RU004182"/>
    </source>
</evidence>
<dbReference type="Pfam" id="PF00875">
    <property type="entry name" value="DNA_photolyase"/>
    <property type="match status" value="1"/>
</dbReference>
<dbReference type="Proteomes" id="UP001589783">
    <property type="component" value="Unassembled WGS sequence"/>
</dbReference>
<evidence type="ECO:0000259" key="6">
    <source>
        <dbReference type="PROSITE" id="PS51645"/>
    </source>
</evidence>
<dbReference type="InterPro" id="IPR006050">
    <property type="entry name" value="DNA_photolyase_N"/>
</dbReference>
<sequence length="454" mass="49881">MTAPSVIWFRRDLRLRDLPTLLSAAERGDDALALFVLDPRLLRPSGAARLAFISGCLRALDEDLGGRLLVVTGDPTTVVPEVAARIGADSVHLSADHGPYGSARDRAVGAALSDAGVELIATGSPYAVAPGRLHSSSGGGYRVFTAYRRAWYEHGWRAPAATDASTLNWLSPPSPSAPLPAPEIHADLPAPGEAAARARWTAFRAGFADSDAEGYATARDRPDQDATSRLSAYLKFGCLHPRTLLHDLRDDSGDDAATFRSELAWRDFYADVLHHRPDTARRNYDARFDALAHDSGPDADRDFHAWCTGRTGYPIVDAGMRQLLAEGWMHNRVRMITASFLTKDLHLPWWRGARHFMTHLVDGDLASNQHGWQWTAGSGTDAAPYFRVFNPVTQGRRFDPDGDYVRRWVPELRGVSGGQVHLPGRSVPGYPEPIVDHAVERRAALDRYETIKGR</sequence>
<dbReference type="PROSITE" id="PS51645">
    <property type="entry name" value="PHR_CRY_ALPHA_BETA"/>
    <property type="match status" value="1"/>
</dbReference>
<dbReference type="Pfam" id="PF03441">
    <property type="entry name" value="FAD_binding_7"/>
    <property type="match status" value="1"/>
</dbReference>
<keyword evidence="3 5" id="KW-0274">FAD</keyword>
<dbReference type="PANTHER" id="PTHR11455:SF9">
    <property type="entry name" value="CRYPTOCHROME CIRCADIAN CLOCK 5 ISOFORM X1"/>
    <property type="match status" value="1"/>
</dbReference>
<feature type="domain" description="Photolyase/cryptochrome alpha/beta" evidence="6">
    <location>
        <begin position="3"/>
        <end position="127"/>
    </location>
</feature>
<keyword evidence="4 5" id="KW-0157">Chromophore</keyword>
<comment type="similarity">
    <text evidence="5">Belongs to the DNA photolyase family.</text>
</comment>
<dbReference type="InterPro" id="IPR005101">
    <property type="entry name" value="Cryptochr/Photolyase_FAD-bd"/>
</dbReference>
<dbReference type="Gene3D" id="3.40.50.620">
    <property type="entry name" value="HUPs"/>
    <property type="match status" value="1"/>
</dbReference>
<dbReference type="PRINTS" id="PR00147">
    <property type="entry name" value="DNAPHOTLYASE"/>
</dbReference>
<dbReference type="GO" id="GO:0003904">
    <property type="term" value="F:deoxyribodipyrimidine photo-lyase activity"/>
    <property type="evidence" value="ECO:0007669"/>
    <property type="project" value="UniProtKB-EC"/>
</dbReference>
<gene>
    <name evidence="7" type="ORF">ACFFJD_07025</name>
</gene>
<comment type="caution">
    <text evidence="7">The sequence shown here is derived from an EMBL/GenBank/DDBJ whole genome shotgun (WGS) entry which is preliminary data.</text>
</comment>
<dbReference type="PANTHER" id="PTHR11455">
    <property type="entry name" value="CRYPTOCHROME"/>
    <property type="match status" value="1"/>
</dbReference>
<organism evidence="7 8">
    <name type="scientific">Gordonia phosphorivorans</name>
    <dbReference type="NCBI Taxonomy" id="1056982"/>
    <lineage>
        <taxon>Bacteria</taxon>
        <taxon>Bacillati</taxon>
        <taxon>Actinomycetota</taxon>
        <taxon>Actinomycetes</taxon>
        <taxon>Mycobacteriales</taxon>
        <taxon>Gordoniaceae</taxon>
        <taxon>Gordonia</taxon>
    </lineage>
</organism>
<proteinExistence type="inferred from homology"/>
<dbReference type="EMBL" id="JBHLWV010000016">
    <property type="protein sequence ID" value="MFC0314601.1"/>
    <property type="molecule type" value="Genomic_DNA"/>
</dbReference>
<dbReference type="InterPro" id="IPR014729">
    <property type="entry name" value="Rossmann-like_a/b/a_fold"/>
</dbReference>
<accession>A0ABV6H6V2</accession>
<dbReference type="InterPro" id="IPR018394">
    <property type="entry name" value="DNA_photolyase_1_CS_C"/>
</dbReference>
<protein>
    <submittedName>
        <fullName evidence="7">Cryptochrome/photolyase family protein</fullName>
        <ecNumber evidence="7">4.1.99.3</ecNumber>
    </submittedName>
</protein>
<keyword evidence="8" id="KW-1185">Reference proteome</keyword>
<evidence type="ECO:0000256" key="2">
    <source>
        <dbReference type="ARBA" id="ARBA00022630"/>
    </source>
</evidence>
<dbReference type="RefSeq" id="WP_382362533.1">
    <property type="nucleotide sequence ID" value="NZ_JBHLWV010000016.1"/>
</dbReference>
<dbReference type="InterPro" id="IPR036134">
    <property type="entry name" value="Crypto/Photolyase_FAD-like_sf"/>
</dbReference>
<evidence type="ECO:0000256" key="4">
    <source>
        <dbReference type="ARBA" id="ARBA00022991"/>
    </source>
</evidence>
<name>A0ABV6H6V2_9ACTN</name>